<evidence type="ECO:0000313" key="8">
    <source>
        <dbReference type="Proteomes" id="UP000295341"/>
    </source>
</evidence>
<reference evidence="7 8" key="1">
    <citation type="submission" date="2019-03" db="EMBL/GenBank/DDBJ databases">
        <title>Genomic Encyclopedia of Type Strains, Phase IV (KMG-IV): sequencing the most valuable type-strain genomes for metagenomic binning, comparative biology and taxonomic classification.</title>
        <authorList>
            <person name="Goeker M."/>
        </authorList>
    </citation>
    <scope>NUCLEOTIDE SEQUENCE [LARGE SCALE GENOMIC DNA]</scope>
    <source>
        <strain evidence="7 8">DSM 26377</strain>
    </source>
</reference>
<feature type="domain" description="HTH tetR-type" evidence="6">
    <location>
        <begin position="21"/>
        <end position="81"/>
    </location>
</feature>
<keyword evidence="8" id="KW-1185">Reference proteome</keyword>
<dbReference type="Proteomes" id="UP000295341">
    <property type="component" value="Unassembled WGS sequence"/>
</dbReference>
<evidence type="ECO:0000313" key="7">
    <source>
        <dbReference type="EMBL" id="TDU25714.1"/>
    </source>
</evidence>
<keyword evidence="2 4" id="KW-0238">DNA-binding</keyword>
<dbReference type="InterPro" id="IPR001647">
    <property type="entry name" value="HTH_TetR"/>
</dbReference>
<feature type="DNA-binding region" description="H-T-H motif" evidence="4">
    <location>
        <begin position="44"/>
        <end position="63"/>
    </location>
</feature>
<dbReference type="PRINTS" id="PR00455">
    <property type="entry name" value="HTHTETR"/>
</dbReference>
<dbReference type="Pfam" id="PF14246">
    <property type="entry name" value="TetR_C_7"/>
    <property type="match status" value="1"/>
</dbReference>
<organism evidence="7 8">
    <name type="scientific">Panacagrimonas perspica</name>
    <dbReference type="NCBI Taxonomy" id="381431"/>
    <lineage>
        <taxon>Bacteria</taxon>
        <taxon>Pseudomonadati</taxon>
        <taxon>Pseudomonadota</taxon>
        <taxon>Gammaproteobacteria</taxon>
        <taxon>Nevskiales</taxon>
        <taxon>Nevskiaceae</taxon>
        <taxon>Panacagrimonas</taxon>
    </lineage>
</organism>
<proteinExistence type="predicted"/>
<evidence type="ECO:0000256" key="5">
    <source>
        <dbReference type="SAM" id="MobiDB-lite"/>
    </source>
</evidence>
<accession>A0A4S3JYT4</accession>
<evidence type="ECO:0000259" key="6">
    <source>
        <dbReference type="PROSITE" id="PS50977"/>
    </source>
</evidence>
<dbReference type="PANTHER" id="PTHR30055:SF146">
    <property type="entry name" value="HTH-TYPE TRANSCRIPTIONAL DUAL REGULATOR CECR"/>
    <property type="match status" value="1"/>
</dbReference>
<dbReference type="InterPro" id="IPR050109">
    <property type="entry name" value="HTH-type_TetR-like_transc_reg"/>
</dbReference>
<sequence>MAAPPPTAGRKNIGRGRPKDPDKRAAILLAAKKMFTAQGLPGTSMEGIAAEAGVSKLTVYSHFRSKEELFRETVCSKCNEHWPEVLFDVQARSPLRERLRLIGRGFLDLVNSDDVISMYRLMSAEGAGPTDFGRLFWEFGPERTLERFSQVLEAAHRAGELQIPHFRRAASHFFVLLKGEHHIKSLVGAALPPDSAERQRHVEEVIDLFLRAYAPPVRR</sequence>
<keyword evidence="1" id="KW-0805">Transcription regulation</keyword>
<dbReference type="Gene3D" id="1.10.357.10">
    <property type="entry name" value="Tetracycline Repressor, domain 2"/>
    <property type="match status" value="1"/>
</dbReference>
<dbReference type="SUPFAM" id="SSF46689">
    <property type="entry name" value="Homeodomain-like"/>
    <property type="match status" value="1"/>
</dbReference>
<keyword evidence="3" id="KW-0804">Transcription</keyword>
<protein>
    <submittedName>
        <fullName evidence="7">TetR family transcriptional regulator</fullName>
    </submittedName>
</protein>
<evidence type="ECO:0000256" key="2">
    <source>
        <dbReference type="ARBA" id="ARBA00023125"/>
    </source>
</evidence>
<dbReference type="PROSITE" id="PS50977">
    <property type="entry name" value="HTH_TETR_2"/>
    <property type="match status" value="1"/>
</dbReference>
<dbReference type="FunFam" id="1.10.10.60:FF:000141">
    <property type="entry name" value="TetR family transcriptional regulator"/>
    <property type="match status" value="1"/>
</dbReference>
<dbReference type="GO" id="GO:0003700">
    <property type="term" value="F:DNA-binding transcription factor activity"/>
    <property type="evidence" value="ECO:0007669"/>
    <property type="project" value="TreeGrafter"/>
</dbReference>
<gene>
    <name evidence="7" type="ORF">DFR24_4159</name>
</gene>
<dbReference type="PANTHER" id="PTHR30055">
    <property type="entry name" value="HTH-TYPE TRANSCRIPTIONAL REGULATOR RUTR"/>
    <property type="match status" value="1"/>
</dbReference>
<dbReference type="InterPro" id="IPR039536">
    <property type="entry name" value="TetR_C_Proteobacteria"/>
</dbReference>
<dbReference type="GO" id="GO:0000976">
    <property type="term" value="F:transcription cis-regulatory region binding"/>
    <property type="evidence" value="ECO:0007669"/>
    <property type="project" value="TreeGrafter"/>
</dbReference>
<evidence type="ECO:0000256" key="1">
    <source>
        <dbReference type="ARBA" id="ARBA00023015"/>
    </source>
</evidence>
<dbReference type="EMBL" id="SOBT01000011">
    <property type="protein sequence ID" value="TDU25714.1"/>
    <property type="molecule type" value="Genomic_DNA"/>
</dbReference>
<evidence type="ECO:0000256" key="4">
    <source>
        <dbReference type="PROSITE-ProRule" id="PRU00335"/>
    </source>
</evidence>
<dbReference type="Pfam" id="PF00440">
    <property type="entry name" value="TetR_N"/>
    <property type="match status" value="1"/>
</dbReference>
<feature type="region of interest" description="Disordered" evidence="5">
    <location>
        <begin position="1"/>
        <end position="21"/>
    </location>
</feature>
<dbReference type="InterPro" id="IPR036271">
    <property type="entry name" value="Tet_transcr_reg_TetR-rel_C_sf"/>
</dbReference>
<dbReference type="OrthoDB" id="8535430at2"/>
<dbReference type="InterPro" id="IPR009057">
    <property type="entry name" value="Homeodomain-like_sf"/>
</dbReference>
<evidence type="ECO:0000256" key="3">
    <source>
        <dbReference type="ARBA" id="ARBA00023163"/>
    </source>
</evidence>
<dbReference type="RefSeq" id="WP_133883317.1">
    <property type="nucleotide sequence ID" value="NZ_MWIN01000040.1"/>
</dbReference>
<name>A0A4S3JYT4_9GAMM</name>
<dbReference type="SUPFAM" id="SSF48498">
    <property type="entry name" value="Tetracyclin repressor-like, C-terminal domain"/>
    <property type="match status" value="1"/>
</dbReference>
<dbReference type="AlphaFoldDB" id="A0A4S3JYT4"/>
<dbReference type="Gene3D" id="1.10.10.60">
    <property type="entry name" value="Homeodomain-like"/>
    <property type="match status" value="1"/>
</dbReference>
<comment type="caution">
    <text evidence="7">The sequence shown here is derived from an EMBL/GenBank/DDBJ whole genome shotgun (WGS) entry which is preliminary data.</text>
</comment>